<dbReference type="EMBL" id="JARQWQ010000020">
    <property type="protein sequence ID" value="KAK2565211.1"/>
    <property type="molecule type" value="Genomic_DNA"/>
</dbReference>
<dbReference type="GO" id="GO:0015293">
    <property type="term" value="F:symporter activity"/>
    <property type="evidence" value="ECO:0007669"/>
    <property type="project" value="InterPro"/>
</dbReference>
<gene>
    <name evidence="4" type="ORF">P5673_011143</name>
</gene>
<evidence type="ECO:0000313" key="5">
    <source>
        <dbReference type="Proteomes" id="UP001249851"/>
    </source>
</evidence>
<keyword evidence="3" id="KW-0812">Transmembrane</keyword>
<comment type="similarity">
    <text evidence="1">Belongs to the major facilitator superfamily.</text>
</comment>
<evidence type="ECO:0000256" key="3">
    <source>
        <dbReference type="SAM" id="Phobius"/>
    </source>
</evidence>
<evidence type="ECO:0000313" key="4">
    <source>
        <dbReference type="EMBL" id="KAK2565211.1"/>
    </source>
</evidence>
<dbReference type="SUPFAM" id="SSF103473">
    <property type="entry name" value="MFS general substrate transporter"/>
    <property type="match status" value="2"/>
</dbReference>
<comment type="caution">
    <text evidence="4">The sequence shown here is derived from an EMBL/GenBank/DDBJ whole genome shotgun (WGS) entry which is preliminary data.</text>
</comment>
<feature type="compositionally biased region" description="Basic and acidic residues" evidence="2">
    <location>
        <begin position="454"/>
        <end position="464"/>
    </location>
</feature>
<feature type="transmembrane region" description="Helical" evidence="3">
    <location>
        <begin position="653"/>
        <end position="673"/>
    </location>
</feature>
<dbReference type="Pfam" id="PF13347">
    <property type="entry name" value="MFS_2"/>
    <property type="match status" value="1"/>
</dbReference>
<feature type="transmembrane region" description="Helical" evidence="3">
    <location>
        <begin position="120"/>
        <end position="143"/>
    </location>
</feature>
<proteinExistence type="inferred from homology"/>
<dbReference type="InterPro" id="IPR011701">
    <property type="entry name" value="MFS"/>
</dbReference>
<keyword evidence="5" id="KW-1185">Reference proteome</keyword>
<feature type="region of interest" description="Disordered" evidence="2">
    <location>
        <begin position="431"/>
        <end position="464"/>
    </location>
</feature>
<dbReference type="InterPro" id="IPR036259">
    <property type="entry name" value="MFS_trans_sf"/>
</dbReference>
<dbReference type="AlphaFoldDB" id="A0AAD9QPV8"/>
<feature type="transmembrane region" description="Helical" evidence="3">
    <location>
        <begin position="685"/>
        <end position="706"/>
    </location>
</feature>
<feature type="transmembrane region" description="Helical" evidence="3">
    <location>
        <begin position="592"/>
        <end position="610"/>
    </location>
</feature>
<protein>
    <submittedName>
        <fullName evidence="4">Major facilitator superfamily domain-containing protein 12</fullName>
    </submittedName>
</protein>
<keyword evidence="3" id="KW-0472">Membrane</keyword>
<sequence>MNMGAFRVGHIRQVFTLNKLCLQSGSLDLSDTQEEERLFTPLFQRLACGLGHVLNDITRQLLFSFRLVFFMNVLGISAENSGWLALEKQLVHAAMAPVCAVLVDRVHIPVVSKKFGKRKCWHLLGTVLEAVFVPLFFSAYYLIRNEDGQTERMMMIYFGILNVLLGFGGSLLEIAHLSLIPVIAKNQMEAVELSALRTAFTYLSGILTFVVAWVLTTTLVAAGVLLSLIFHVGTKEPIKSPCMPLRKLSTLAAADLARLTSFISSDLRESMPTTATVIKAVRKESHSSRKSSRVIFCDGIQRTPISNNSNSMGVVNQGFRVSVLDMYSDESNDASHVSKKHAPIIDVPAISVEAINDPLPATKAKDKGPSVSELHLYSDDEAPINLTAVSLETKSTLSSDIEASNQLVLNSAAVLKGAKKESCPSRKMSIVTFRDDIQSSPKKSDTNDQKTLPKKKEPPAKDDLQLCSSSLSIDPNSTCVVDKGRQVSVLERYSDDSASKVTSREAINISVASLETRSAYLSETKEKSELFGKLHENLPRSDVANKTIRSWLTDPRLYMVAIAFSCPNALQKHVYSYLPLFLIHRLGLSKKSIAYIPLITSISASLSSILSKKFVGTIGSKLCFTIAATLVSSAGVMSYFTEPGSSDAMIYPAAILLGLGFSSMYVNSISLATKLIGENKKSSGFVFAFMSFTSYLISGPLVIIIQKLFPEQRGTECEECGRYLQLVFPLVAIALSILGGVAVLLLHCIGRFKEKSSSKNEDPQTSSLPCEQK</sequence>
<feature type="transmembrane region" description="Helical" evidence="3">
    <location>
        <begin position="726"/>
        <end position="749"/>
    </location>
</feature>
<dbReference type="Gene3D" id="1.20.1250.20">
    <property type="entry name" value="MFS general substrate transporter like domains"/>
    <property type="match status" value="2"/>
</dbReference>
<feature type="transmembrane region" description="Helical" evidence="3">
    <location>
        <begin position="200"/>
        <end position="233"/>
    </location>
</feature>
<dbReference type="GO" id="GO:0008643">
    <property type="term" value="P:carbohydrate transport"/>
    <property type="evidence" value="ECO:0007669"/>
    <property type="project" value="InterPro"/>
</dbReference>
<organism evidence="4 5">
    <name type="scientific">Acropora cervicornis</name>
    <name type="common">Staghorn coral</name>
    <dbReference type="NCBI Taxonomy" id="6130"/>
    <lineage>
        <taxon>Eukaryota</taxon>
        <taxon>Metazoa</taxon>
        <taxon>Cnidaria</taxon>
        <taxon>Anthozoa</taxon>
        <taxon>Hexacorallia</taxon>
        <taxon>Scleractinia</taxon>
        <taxon>Astrocoeniina</taxon>
        <taxon>Acroporidae</taxon>
        <taxon>Acropora</taxon>
    </lineage>
</organism>
<accession>A0AAD9QPV8</accession>
<evidence type="ECO:0000256" key="1">
    <source>
        <dbReference type="ARBA" id="ARBA00008335"/>
    </source>
</evidence>
<dbReference type="Proteomes" id="UP001249851">
    <property type="component" value="Unassembled WGS sequence"/>
</dbReference>
<feature type="transmembrane region" description="Helical" evidence="3">
    <location>
        <begin position="155"/>
        <end position="179"/>
    </location>
</feature>
<feature type="transmembrane region" description="Helical" evidence="3">
    <location>
        <begin position="622"/>
        <end position="641"/>
    </location>
</feature>
<dbReference type="InterPro" id="IPR039672">
    <property type="entry name" value="MFS_2"/>
</dbReference>
<dbReference type="PANTHER" id="PTHR11328">
    <property type="entry name" value="MAJOR FACILITATOR SUPERFAMILY DOMAIN-CONTAINING PROTEIN"/>
    <property type="match status" value="1"/>
</dbReference>
<dbReference type="Pfam" id="PF07690">
    <property type="entry name" value="MFS_1"/>
    <property type="match status" value="1"/>
</dbReference>
<keyword evidence="3" id="KW-1133">Transmembrane helix</keyword>
<reference evidence="4" key="2">
    <citation type="journal article" date="2023" name="Science">
        <title>Genomic signatures of disease resistance in endangered staghorn corals.</title>
        <authorList>
            <person name="Vollmer S.V."/>
            <person name="Selwyn J.D."/>
            <person name="Despard B.A."/>
            <person name="Roesel C.L."/>
        </authorList>
    </citation>
    <scope>NUCLEOTIDE SEQUENCE</scope>
    <source>
        <strain evidence="4">K2</strain>
    </source>
</reference>
<dbReference type="PANTHER" id="PTHR11328:SF28">
    <property type="entry name" value="MAJOR FACILITATOR SUPERFAMILY DOMAIN-CONTAINING PROTEIN 12"/>
    <property type="match status" value="1"/>
</dbReference>
<dbReference type="GO" id="GO:0005886">
    <property type="term" value="C:plasma membrane"/>
    <property type="evidence" value="ECO:0007669"/>
    <property type="project" value="TreeGrafter"/>
</dbReference>
<reference evidence="4" key="1">
    <citation type="journal article" date="2023" name="G3 (Bethesda)">
        <title>Whole genome assembly and annotation of the endangered Caribbean coral Acropora cervicornis.</title>
        <authorList>
            <person name="Selwyn J.D."/>
            <person name="Vollmer S.V."/>
        </authorList>
    </citation>
    <scope>NUCLEOTIDE SEQUENCE</scope>
    <source>
        <strain evidence="4">K2</strain>
    </source>
</reference>
<feature type="compositionally biased region" description="Basic and acidic residues" evidence="2">
    <location>
        <begin position="433"/>
        <end position="448"/>
    </location>
</feature>
<name>A0AAD9QPV8_ACRCE</name>
<evidence type="ECO:0000256" key="2">
    <source>
        <dbReference type="SAM" id="MobiDB-lite"/>
    </source>
</evidence>